<dbReference type="InterPro" id="IPR044202">
    <property type="entry name" value="LETM1/MDM38-like"/>
</dbReference>
<keyword evidence="11" id="KW-1185">Reference proteome</keyword>
<evidence type="ECO:0000256" key="7">
    <source>
        <dbReference type="PROSITE-ProRule" id="PRU01094"/>
    </source>
</evidence>
<gene>
    <name evidence="10" type="ORF">LARSCL_LOCUS3210</name>
</gene>
<comment type="subcellular location">
    <subcellularLocation>
        <location evidence="1">Mitochondrion inner membrane</location>
        <topology evidence="1">Single-pass membrane protein</topology>
    </subcellularLocation>
</comment>
<dbReference type="Proteomes" id="UP001497382">
    <property type="component" value="Unassembled WGS sequence"/>
</dbReference>
<evidence type="ECO:0000256" key="4">
    <source>
        <dbReference type="ARBA" id="ARBA00022989"/>
    </source>
</evidence>
<dbReference type="PANTHER" id="PTHR14009:SF13">
    <property type="entry name" value="LETM1 DOMAIN-CONTAINING PROTEIN 1"/>
    <property type="match status" value="1"/>
</dbReference>
<proteinExistence type="predicted"/>
<dbReference type="PROSITE" id="PS51758">
    <property type="entry name" value="LETM1_RBD"/>
    <property type="match status" value="1"/>
</dbReference>
<dbReference type="AlphaFoldDB" id="A0AAV1Z5H5"/>
<organism evidence="10 11">
    <name type="scientific">Larinioides sclopetarius</name>
    <dbReference type="NCBI Taxonomy" id="280406"/>
    <lineage>
        <taxon>Eukaryota</taxon>
        <taxon>Metazoa</taxon>
        <taxon>Ecdysozoa</taxon>
        <taxon>Arthropoda</taxon>
        <taxon>Chelicerata</taxon>
        <taxon>Arachnida</taxon>
        <taxon>Araneae</taxon>
        <taxon>Araneomorphae</taxon>
        <taxon>Entelegynae</taxon>
        <taxon>Araneoidea</taxon>
        <taxon>Araneidae</taxon>
        <taxon>Larinioides</taxon>
    </lineage>
</organism>
<dbReference type="Pfam" id="PF07766">
    <property type="entry name" value="LETM1_RBD"/>
    <property type="match status" value="1"/>
</dbReference>
<evidence type="ECO:0000256" key="6">
    <source>
        <dbReference type="ARBA" id="ARBA00023136"/>
    </source>
</evidence>
<keyword evidence="2 8" id="KW-0812">Transmembrane</keyword>
<keyword evidence="4 8" id="KW-1133">Transmembrane helix</keyword>
<evidence type="ECO:0000256" key="2">
    <source>
        <dbReference type="ARBA" id="ARBA00022692"/>
    </source>
</evidence>
<dbReference type="GO" id="GO:0005743">
    <property type="term" value="C:mitochondrial inner membrane"/>
    <property type="evidence" value="ECO:0007669"/>
    <property type="project" value="UniProtKB-SubCell"/>
</dbReference>
<feature type="transmembrane region" description="Helical" evidence="8">
    <location>
        <begin position="115"/>
        <end position="135"/>
    </location>
</feature>
<protein>
    <recommendedName>
        <fullName evidence="9">Letm1 RBD domain-containing protein</fullName>
    </recommendedName>
</protein>
<keyword evidence="6 8" id="KW-0472">Membrane</keyword>
<sequence length="334" mass="38893">MTKLIDAFVYIRSFSQRVTPGSRYVKPLTGVKEYLVQKCFAFVQGYEKILENKFPSAFKIYQVFSVGTKTLYTDIKEYIRISSTLSAGKSVRDLERKELEVYFQVPKDLMKVAPVLLLAALPFANYVILPVIYLFPRKCLSSHFWTLQQKVDFSVIIQKKKLTYYRPVFRNLQARVESIENLILRNQCQNLFYKIGSGTHPSTHEILRIKKLFIEKPYGVFNLSAGHLHNLCRMHGISTLPGKQWRLWKHAGFIREMDLAIQREGWQGMSHHDLRQACFLRGLSPIGLSTEEMIAWLSQWIYVAQNCDSHSLSLLLHCPIFLSYNYSTNWVLIH</sequence>
<feature type="domain" description="Letm1 RBD" evidence="9">
    <location>
        <begin position="161"/>
        <end position="334"/>
    </location>
</feature>
<evidence type="ECO:0000256" key="8">
    <source>
        <dbReference type="SAM" id="Phobius"/>
    </source>
</evidence>
<evidence type="ECO:0000259" key="9">
    <source>
        <dbReference type="PROSITE" id="PS51758"/>
    </source>
</evidence>
<comment type="caution">
    <text evidence="10">The sequence shown here is derived from an EMBL/GenBank/DDBJ whole genome shotgun (WGS) entry which is preliminary data.</text>
</comment>
<keyword evidence="5 7" id="KW-0496">Mitochondrion</keyword>
<accession>A0AAV1Z5H5</accession>
<dbReference type="GO" id="GO:0030003">
    <property type="term" value="P:intracellular monoatomic cation homeostasis"/>
    <property type="evidence" value="ECO:0007669"/>
    <property type="project" value="TreeGrafter"/>
</dbReference>
<dbReference type="GO" id="GO:0043022">
    <property type="term" value="F:ribosome binding"/>
    <property type="evidence" value="ECO:0007669"/>
    <property type="project" value="InterPro"/>
</dbReference>
<evidence type="ECO:0000256" key="1">
    <source>
        <dbReference type="ARBA" id="ARBA00004434"/>
    </source>
</evidence>
<dbReference type="EMBL" id="CAXIEN010000024">
    <property type="protein sequence ID" value="CAL1266636.1"/>
    <property type="molecule type" value="Genomic_DNA"/>
</dbReference>
<keyword evidence="3" id="KW-0999">Mitochondrion inner membrane</keyword>
<evidence type="ECO:0000256" key="5">
    <source>
        <dbReference type="ARBA" id="ARBA00023128"/>
    </source>
</evidence>
<dbReference type="InterPro" id="IPR033122">
    <property type="entry name" value="LETM1-like_RBD"/>
</dbReference>
<name>A0AAV1Z5H5_9ARAC</name>
<reference evidence="10 11" key="1">
    <citation type="submission" date="2024-04" db="EMBL/GenBank/DDBJ databases">
        <authorList>
            <person name="Rising A."/>
            <person name="Reimegard J."/>
            <person name="Sonavane S."/>
            <person name="Akerstrom W."/>
            <person name="Nylinder S."/>
            <person name="Hedman E."/>
            <person name="Kallberg Y."/>
        </authorList>
    </citation>
    <scope>NUCLEOTIDE SEQUENCE [LARGE SCALE GENOMIC DNA]</scope>
</reference>
<dbReference type="PANTHER" id="PTHR14009">
    <property type="entry name" value="LEUCINE ZIPPER-EF-HAND CONTAINING TRANSMEMBRANE PROTEIN"/>
    <property type="match status" value="1"/>
</dbReference>
<evidence type="ECO:0000313" key="11">
    <source>
        <dbReference type="Proteomes" id="UP001497382"/>
    </source>
</evidence>
<evidence type="ECO:0000256" key="3">
    <source>
        <dbReference type="ARBA" id="ARBA00022792"/>
    </source>
</evidence>
<evidence type="ECO:0000313" key="10">
    <source>
        <dbReference type="EMBL" id="CAL1266636.1"/>
    </source>
</evidence>